<dbReference type="Pfam" id="PF24928">
    <property type="entry name" value="DUF7748"/>
    <property type="match status" value="1"/>
</dbReference>
<dbReference type="AlphaFoldDB" id="A0A8T0J3B7"/>
<comment type="caution">
    <text evidence="2">The sequence shown here is derived from an EMBL/GenBank/DDBJ whole genome shotgun (WGS) entry which is preliminary data.</text>
</comment>
<dbReference type="OrthoDB" id="2002135at2759"/>
<name>A0A8T0J3B7_CERPU</name>
<sequence>MVTTKVVNDTDSEIDVKEGNVGVYIPLQTLSKKGSKNSSCTITVDTNATYREYWIAALADNSTGRKPIVVTSDDCIDNSILTIKFDDKEKEYFCHKTARNHLARSATSTGTASSRAPPKGWKERFFGLFSTWRF</sequence>
<gene>
    <name evidence="2" type="ORF">KC19_1G007600</name>
</gene>
<evidence type="ECO:0000313" key="2">
    <source>
        <dbReference type="EMBL" id="KAG0589253.1"/>
    </source>
</evidence>
<reference evidence="2" key="1">
    <citation type="submission" date="2020-06" db="EMBL/GenBank/DDBJ databases">
        <title>WGS assembly of Ceratodon purpureus strain R40.</title>
        <authorList>
            <person name="Carey S.B."/>
            <person name="Jenkins J."/>
            <person name="Shu S."/>
            <person name="Lovell J.T."/>
            <person name="Sreedasyam A."/>
            <person name="Maumus F."/>
            <person name="Tiley G.P."/>
            <person name="Fernandez-Pozo N."/>
            <person name="Barry K."/>
            <person name="Chen C."/>
            <person name="Wang M."/>
            <person name="Lipzen A."/>
            <person name="Daum C."/>
            <person name="Saski C.A."/>
            <person name="Payton A.C."/>
            <person name="Mcbreen J.C."/>
            <person name="Conrad R.E."/>
            <person name="Kollar L.M."/>
            <person name="Olsson S."/>
            <person name="Huttunen S."/>
            <person name="Landis J.B."/>
            <person name="Wickett N.J."/>
            <person name="Johnson M.G."/>
            <person name="Rensing S.A."/>
            <person name="Grimwood J."/>
            <person name="Schmutz J."/>
            <person name="Mcdaniel S.F."/>
        </authorList>
    </citation>
    <scope>NUCLEOTIDE SEQUENCE</scope>
    <source>
        <strain evidence="2">R40</strain>
    </source>
</reference>
<dbReference type="Proteomes" id="UP000822688">
    <property type="component" value="Chromosome 1"/>
</dbReference>
<dbReference type="EMBL" id="CM026421">
    <property type="protein sequence ID" value="KAG0589253.1"/>
    <property type="molecule type" value="Genomic_DNA"/>
</dbReference>
<feature type="domain" description="DUF7748" evidence="1">
    <location>
        <begin position="2"/>
        <end position="100"/>
    </location>
</feature>
<evidence type="ECO:0000313" key="3">
    <source>
        <dbReference type="Proteomes" id="UP000822688"/>
    </source>
</evidence>
<accession>A0A8T0J3B7</accession>
<dbReference type="InterPro" id="IPR056650">
    <property type="entry name" value="DUF7748"/>
</dbReference>
<protein>
    <recommendedName>
        <fullName evidence="1">DUF7748 domain-containing protein</fullName>
    </recommendedName>
</protein>
<organism evidence="2 3">
    <name type="scientific">Ceratodon purpureus</name>
    <name type="common">Fire moss</name>
    <name type="synonym">Dicranum purpureum</name>
    <dbReference type="NCBI Taxonomy" id="3225"/>
    <lineage>
        <taxon>Eukaryota</taxon>
        <taxon>Viridiplantae</taxon>
        <taxon>Streptophyta</taxon>
        <taxon>Embryophyta</taxon>
        <taxon>Bryophyta</taxon>
        <taxon>Bryophytina</taxon>
        <taxon>Bryopsida</taxon>
        <taxon>Dicranidae</taxon>
        <taxon>Pseudoditrichales</taxon>
        <taxon>Ditrichaceae</taxon>
        <taxon>Ceratodon</taxon>
    </lineage>
</organism>
<proteinExistence type="predicted"/>
<evidence type="ECO:0000259" key="1">
    <source>
        <dbReference type="Pfam" id="PF24928"/>
    </source>
</evidence>
<keyword evidence="3" id="KW-1185">Reference proteome</keyword>